<dbReference type="Pfam" id="PF13742">
    <property type="entry name" value="tRNA_anti_2"/>
    <property type="match status" value="1"/>
</dbReference>
<comment type="function">
    <text evidence="5">Bidirectionally degrades single-stranded DNA into large acid-insoluble oligonucleotides, which are then degraded further into small acid-soluble oligonucleotides.</text>
</comment>
<feature type="region of interest" description="Disordered" evidence="7">
    <location>
        <begin position="440"/>
        <end position="465"/>
    </location>
</feature>
<dbReference type="InterPro" id="IPR020579">
    <property type="entry name" value="Exonuc_VII_lsu_C"/>
</dbReference>
<evidence type="ECO:0000256" key="2">
    <source>
        <dbReference type="ARBA" id="ARBA00022722"/>
    </source>
</evidence>
<name>A0ABT0RHB7_9SPHN</name>
<evidence type="ECO:0000256" key="3">
    <source>
        <dbReference type="ARBA" id="ARBA00022801"/>
    </source>
</evidence>
<keyword evidence="1 5" id="KW-0963">Cytoplasm</keyword>
<dbReference type="Proteomes" id="UP001165343">
    <property type="component" value="Unassembled WGS sequence"/>
</dbReference>
<proteinExistence type="inferred from homology"/>
<dbReference type="NCBIfam" id="TIGR00237">
    <property type="entry name" value="xseA"/>
    <property type="match status" value="1"/>
</dbReference>
<dbReference type="PANTHER" id="PTHR30008">
    <property type="entry name" value="EXODEOXYRIBONUCLEASE 7 LARGE SUBUNIT"/>
    <property type="match status" value="1"/>
</dbReference>
<evidence type="ECO:0000256" key="6">
    <source>
        <dbReference type="RuleBase" id="RU004355"/>
    </source>
</evidence>
<keyword evidence="2 5" id="KW-0540">Nuclease</keyword>
<comment type="caution">
    <text evidence="10">The sequence shown here is derived from an EMBL/GenBank/DDBJ whole genome shotgun (WGS) entry which is preliminary data.</text>
</comment>
<dbReference type="HAMAP" id="MF_00378">
    <property type="entry name" value="Exonuc_7_L"/>
    <property type="match status" value="1"/>
</dbReference>
<evidence type="ECO:0000256" key="4">
    <source>
        <dbReference type="ARBA" id="ARBA00022839"/>
    </source>
</evidence>
<evidence type="ECO:0000256" key="1">
    <source>
        <dbReference type="ARBA" id="ARBA00022490"/>
    </source>
</evidence>
<dbReference type="CDD" id="cd04489">
    <property type="entry name" value="ExoVII_LU_OBF"/>
    <property type="match status" value="1"/>
</dbReference>
<evidence type="ECO:0000313" key="10">
    <source>
        <dbReference type="EMBL" id="MCL6679668.1"/>
    </source>
</evidence>
<keyword evidence="4 5" id="KW-0269">Exonuclease</keyword>
<comment type="subcellular location">
    <subcellularLocation>
        <location evidence="5 6">Cytoplasm</location>
    </subcellularLocation>
</comment>
<reference evidence="10" key="1">
    <citation type="submission" date="2022-05" db="EMBL/GenBank/DDBJ databases">
        <authorList>
            <person name="Jo J.-H."/>
            <person name="Im W.-T."/>
        </authorList>
    </citation>
    <scope>NUCLEOTIDE SEQUENCE</scope>
    <source>
        <strain evidence="10">RG327</strain>
    </source>
</reference>
<accession>A0ABT0RHB7</accession>
<keyword evidence="3 5" id="KW-0378">Hydrolase</keyword>
<comment type="catalytic activity">
    <reaction evidence="5 6">
        <text>Exonucleolytic cleavage in either 5'- to 3'- or 3'- to 5'-direction to yield nucleoside 5'-phosphates.</text>
        <dbReference type="EC" id="3.1.11.6"/>
    </reaction>
</comment>
<dbReference type="InterPro" id="IPR003753">
    <property type="entry name" value="Exonuc_VII_L"/>
</dbReference>
<organism evidence="10 11">
    <name type="scientific">Sphingomonas anseongensis</name>
    <dbReference type="NCBI Taxonomy" id="2908207"/>
    <lineage>
        <taxon>Bacteria</taxon>
        <taxon>Pseudomonadati</taxon>
        <taxon>Pseudomonadota</taxon>
        <taxon>Alphaproteobacteria</taxon>
        <taxon>Sphingomonadales</taxon>
        <taxon>Sphingomonadaceae</taxon>
        <taxon>Sphingomonas</taxon>
    </lineage>
</organism>
<protein>
    <recommendedName>
        <fullName evidence="5">Exodeoxyribonuclease 7 large subunit</fullName>
        <ecNumber evidence="5">3.1.11.6</ecNumber>
    </recommendedName>
    <alternativeName>
        <fullName evidence="5">Exodeoxyribonuclease VII large subunit</fullName>
        <shortName evidence="5">Exonuclease VII large subunit</shortName>
    </alternativeName>
</protein>
<evidence type="ECO:0000313" key="11">
    <source>
        <dbReference type="Proteomes" id="UP001165343"/>
    </source>
</evidence>
<dbReference type="EC" id="3.1.11.6" evidence="5"/>
<dbReference type="PANTHER" id="PTHR30008:SF0">
    <property type="entry name" value="EXODEOXYRIBONUCLEASE 7 LARGE SUBUNIT"/>
    <property type="match status" value="1"/>
</dbReference>
<keyword evidence="11" id="KW-1185">Reference proteome</keyword>
<dbReference type="GO" id="GO:0008855">
    <property type="term" value="F:exodeoxyribonuclease VII activity"/>
    <property type="evidence" value="ECO:0007669"/>
    <property type="project" value="UniProtKB-EC"/>
</dbReference>
<evidence type="ECO:0000256" key="5">
    <source>
        <dbReference type="HAMAP-Rule" id="MF_00378"/>
    </source>
</evidence>
<dbReference type="Pfam" id="PF02601">
    <property type="entry name" value="Exonuc_VII_L"/>
    <property type="match status" value="1"/>
</dbReference>
<dbReference type="InterPro" id="IPR025824">
    <property type="entry name" value="OB-fold_nuc-bd_dom"/>
</dbReference>
<dbReference type="EMBL" id="JAMGBC010000001">
    <property type="protein sequence ID" value="MCL6679668.1"/>
    <property type="molecule type" value="Genomic_DNA"/>
</dbReference>
<comment type="similarity">
    <text evidence="5 6">Belongs to the XseA family.</text>
</comment>
<evidence type="ECO:0000259" key="9">
    <source>
        <dbReference type="Pfam" id="PF13742"/>
    </source>
</evidence>
<sequence>MDLPEDTRSGLLANVPPGDNSPALTVGELAGSLKRVIEGEFGHVRVRGEISGFKRHSSGHCYFSMKDDAACIDAVIWRGNANGLAFQPEDGAEVIATGKMTTYAGRSKYQLVIDRLELAGEGALMALLERRRKALAAEGLFDESRKRKLPFLPKVIGVVTSPTGAVIRDILHRLEDRCPTHVLLWPVPVQGEGSSAKISAAIRGFGEIDGNGALPRPDLLIVARGGGSIEDLWAFNEEEVVRAAAESPIPLISAVGHETDTTLIDHASDRRAPTPTAAAEIAVPVRAELFVLVGELGRRSQNCLSKMADRSRERLELTVCRWPEPQALFAPAAQRLDEVGDRLPRALASRAGEARADLNAVAPRLRPELLLDRVSRSAEKLASLWKMAGLVHPDRPLSRGFVRVTDRAGKTLASAADAIAARLLTLNFGDGAVDAAVGEAAPAPVERKRRSPYVSRQPGFFDEQE</sequence>
<evidence type="ECO:0000256" key="7">
    <source>
        <dbReference type="SAM" id="MobiDB-lite"/>
    </source>
</evidence>
<evidence type="ECO:0000259" key="8">
    <source>
        <dbReference type="Pfam" id="PF02601"/>
    </source>
</evidence>
<comment type="subunit">
    <text evidence="5">Heterooligomer composed of large and small subunits.</text>
</comment>
<gene>
    <name evidence="5 10" type="primary">xseA</name>
    <name evidence="10" type="ORF">LZ519_10135</name>
</gene>
<feature type="domain" description="Exonuclease VII large subunit C-terminal" evidence="8">
    <location>
        <begin position="140"/>
        <end position="435"/>
    </location>
</feature>
<feature type="domain" description="OB-fold nucleic acid binding" evidence="9">
    <location>
        <begin position="24"/>
        <end position="116"/>
    </location>
</feature>